<accession>A0A173GCU5</accession>
<organism evidence="1 2">
    <name type="scientific">Salmonella phage 64795_sal3</name>
    <dbReference type="NCBI Taxonomy" id="1813769"/>
    <lineage>
        <taxon>Viruses</taxon>
        <taxon>Duplodnaviria</taxon>
        <taxon>Heunggongvirae</taxon>
        <taxon>Uroviricota</taxon>
        <taxon>Caudoviricetes</taxon>
        <taxon>Saltrevirus</taxon>
        <taxon>Saltrevirus sv64795sal3</taxon>
    </lineage>
</organism>
<dbReference type="RefSeq" id="YP_009322232.1">
    <property type="nucleotide sequence ID" value="NC_031918.1"/>
</dbReference>
<dbReference type="KEGG" id="vg:30310411"/>
<protein>
    <submittedName>
        <fullName evidence="1">Uncharacterized protein</fullName>
    </submittedName>
</protein>
<name>A0A173GCU5_9CAUD</name>
<dbReference type="EMBL" id="KX017520">
    <property type="protein sequence ID" value="ANH50869.1"/>
    <property type="molecule type" value="Genomic_DNA"/>
</dbReference>
<dbReference type="Proteomes" id="UP000203313">
    <property type="component" value="Segment"/>
</dbReference>
<evidence type="ECO:0000313" key="2">
    <source>
        <dbReference type="Proteomes" id="UP000203313"/>
    </source>
</evidence>
<proteinExistence type="predicted"/>
<reference evidence="1 2" key="1">
    <citation type="submission" date="2016-04" db="EMBL/GenBank/DDBJ databases">
        <title>Complete Genome Sequences of three Siphoviridae Bacteriophages infecting Salmonella enterica enterica subsp. Enteridis.</title>
        <authorList>
            <person name="Paradiso R."/>
            <person name="Lombardi S."/>
            <person name="Iodice M.G."/>
            <person name="Riccardi M.G."/>
            <person name="Orsini M."/>
            <person name="Bolletti Censi S."/>
            <person name="Galiero G."/>
            <person name="Borriello G."/>
        </authorList>
    </citation>
    <scope>NUCLEOTIDE SEQUENCE [LARGE SCALE GENOMIC DNA]</scope>
</reference>
<evidence type="ECO:0000313" key="1">
    <source>
        <dbReference type="EMBL" id="ANH50869.1"/>
    </source>
</evidence>
<dbReference type="GeneID" id="30310411"/>
<sequence length="71" mass="8039">MKDEFIDYDVKRQEMASDATLRDYFAAKSISALISGYSRNSGCGPYLDASPDELAEWAYKYADAMIKERAK</sequence>
<dbReference type="OrthoDB" id="41157at10239"/>
<keyword evidence="2" id="KW-1185">Reference proteome</keyword>